<dbReference type="Gene3D" id="3.30.450.40">
    <property type="match status" value="1"/>
</dbReference>
<sequence length="390" mass="43355">MPYVPSTRHIDRVCNVIEGRTVRPGVDGARLASSYRRSLEHYHLDPGATVGPRVLTVPELRDVQHREESFLRASGQCLSRLHEMVREADYCVMLTDAQGVTIDYRVDRERRHDFKRAGLYLGSCWSESEEGTCGVASVLLDAEPITVHRMDHFRAAFTTLTCSASPIFGLHGELLGVLDASAVRSPDERESQRLVNHIVRQSALLIEDAYFLNAATDCWVLLAHRNRHYVEAQPEILIAVDACGNAIAANRRARECVPALNQLPRHVTALFDIPAERLFEAKAARGLVSLRLNDSGSPLYARVRAPLLARTARRPAHMPRDLAAARVASKATAQTTPPLSDDDALERSRIVAAMSDAKWRTELAAQALGISRATLYRRIARLDIKPPHKC</sequence>
<dbReference type="STRING" id="1169143.GCA_000383275_03445"/>
<dbReference type="InterPro" id="IPR009057">
    <property type="entry name" value="Homeodomain-like_sf"/>
</dbReference>
<evidence type="ECO:0000313" key="4">
    <source>
        <dbReference type="Proteomes" id="UP000248918"/>
    </source>
</evidence>
<comment type="caution">
    <text evidence="3">The sequence shown here is derived from an EMBL/GenBank/DDBJ whole genome shotgun (WGS) entry which is preliminary data.</text>
</comment>
<dbReference type="EMBL" id="QLTK01000014">
    <property type="protein sequence ID" value="RAS26436.1"/>
    <property type="molecule type" value="Genomic_DNA"/>
</dbReference>
<reference evidence="3 4" key="1">
    <citation type="submission" date="2018-06" db="EMBL/GenBank/DDBJ databases">
        <title>Genomic Encyclopedia of Type Strains, Phase III (KMG-III): the genomes of soil and plant-associated and newly described type strains.</title>
        <authorList>
            <person name="Whitman W."/>
        </authorList>
    </citation>
    <scope>NUCLEOTIDE SEQUENCE [LARGE SCALE GENOMIC DNA]</scope>
    <source>
        <strain evidence="3 4">LMG 23644</strain>
    </source>
</reference>
<dbReference type="PRINTS" id="PR01590">
    <property type="entry name" value="HTHFIS"/>
</dbReference>
<dbReference type="Pfam" id="PF02954">
    <property type="entry name" value="HTH_8"/>
    <property type="match status" value="1"/>
</dbReference>
<evidence type="ECO:0000259" key="1">
    <source>
        <dbReference type="Pfam" id="PF01590"/>
    </source>
</evidence>
<accession>A0A329BV46</accession>
<dbReference type="SUPFAM" id="SSF46689">
    <property type="entry name" value="Homeodomain-like"/>
    <property type="match status" value="1"/>
</dbReference>
<dbReference type="AlphaFoldDB" id="A0A329BV46"/>
<protein>
    <submittedName>
        <fullName evidence="3">GAF domain-containing protein</fullName>
    </submittedName>
</protein>
<name>A0A329BV46_9BURK</name>
<evidence type="ECO:0000313" key="3">
    <source>
        <dbReference type="EMBL" id="RAS26436.1"/>
    </source>
</evidence>
<dbReference type="Pfam" id="PF01590">
    <property type="entry name" value="GAF"/>
    <property type="match status" value="1"/>
</dbReference>
<dbReference type="Gene3D" id="1.10.10.60">
    <property type="entry name" value="Homeodomain-like"/>
    <property type="match status" value="1"/>
</dbReference>
<organism evidence="3 4">
    <name type="scientific">Paraburkholderia bryophila</name>
    <dbReference type="NCBI Taxonomy" id="420952"/>
    <lineage>
        <taxon>Bacteria</taxon>
        <taxon>Pseudomonadati</taxon>
        <taxon>Pseudomonadota</taxon>
        <taxon>Betaproteobacteria</taxon>
        <taxon>Burkholderiales</taxon>
        <taxon>Burkholderiaceae</taxon>
        <taxon>Paraburkholderia</taxon>
    </lineage>
</organism>
<evidence type="ECO:0000259" key="2">
    <source>
        <dbReference type="Pfam" id="PF02954"/>
    </source>
</evidence>
<dbReference type="InterPro" id="IPR029016">
    <property type="entry name" value="GAF-like_dom_sf"/>
</dbReference>
<feature type="domain" description="DNA binding HTH" evidence="2">
    <location>
        <begin position="345"/>
        <end position="381"/>
    </location>
</feature>
<proteinExistence type="predicted"/>
<dbReference type="InterPro" id="IPR002197">
    <property type="entry name" value="HTH_Fis"/>
</dbReference>
<dbReference type="OrthoDB" id="9761705at2"/>
<dbReference type="SUPFAM" id="SSF55781">
    <property type="entry name" value="GAF domain-like"/>
    <property type="match status" value="1"/>
</dbReference>
<dbReference type="GO" id="GO:0043565">
    <property type="term" value="F:sequence-specific DNA binding"/>
    <property type="evidence" value="ECO:0007669"/>
    <property type="project" value="InterPro"/>
</dbReference>
<dbReference type="Proteomes" id="UP000248918">
    <property type="component" value="Unassembled WGS sequence"/>
</dbReference>
<dbReference type="RefSeq" id="WP_111933146.1">
    <property type="nucleotide sequence ID" value="NZ_CADFFP010000017.1"/>
</dbReference>
<feature type="domain" description="GAF" evidence="1">
    <location>
        <begin position="87"/>
        <end position="204"/>
    </location>
</feature>
<dbReference type="InterPro" id="IPR003018">
    <property type="entry name" value="GAF"/>
</dbReference>
<gene>
    <name evidence="3" type="ORF">BX591_11496</name>
</gene>